<gene>
    <name evidence="2" type="ORF">AFCDBAGC_2700</name>
</gene>
<dbReference type="EMBL" id="BPQG01000038">
    <property type="protein sequence ID" value="GJD44831.1"/>
    <property type="molecule type" value="Genomic_DNA"/>
</dbReference>
<name>A0ABQ4QII1_9HYPH</name>
<evidence type="ECO:0000313" key="3">
    <source>
        <dbReference type="Proteomes" id="UP001055117"/>
    </source>
</evidence>
<feature type="domain" description="Helix-turn-helix" evidence="1">
    <location>
        <begin position="20"/>
        <end position="53"/>
    </location>
</feature>
<dbReference type="Proteomes" id="UP001055117">
    <property type="component" value="Unassembled WGS sequence"/>
</dbReference>
<organism evidence="2 3">
    <name type="scientific">Methylobacterium cerastii</name>
    <dbReference type="NCBI Taxonomy" id="932741"/>
    <lineage>
        <taxon>Bacteria</taxon>
        <taxon>Pseudomonadati</taxon>
        <taxon>Pseudomonadota</taxon>
        <taxon>Alphaproteobacteria</taxon>
        <taxon>Hyphomicrobiales</taxon>
        <taxon>Methylobacteriaceae</taxon>
        <taxon>Methylobacterium</taxon>
    </lineage>
</organism>
<evidence type="ECO:0000313" key="2">
    <source>
        <dbReference type="EMBL" id="GJD44831.1"/>
    </source>
</evidence>
<keyword evidence="3" id="KW-1185">Reference proteome</keyword>
<accession>A0ABQ4QII1</accession>
<evidence type="ECO:0000259" key="1">
    <source>
        <dbReference type="Pfam" id="PF12728"/>
    </source>
</evidence>
<dbReference type="RefSeq" id="WP_238272312.1">
    <property type="nucleotide sequence ID" value="NZ_BPQG01000038.1"/>
</dbReference>
<reference evidence="2 3" key="1">
    <citation type="journal article" date="2021" name="Front. Microbiol.">
        <title>Comprehensive Comparative Genomics and Phenotyping of Methylobacterium Species.</title>
        <authorList>
            <person name="Alessa O."/>
            <person name="Ogura Y."/>
            <person name="Fujitani Y."/>
            <person name="Takami H."/>
            <person name="Hayashi T."/>
            <person name="Sahin N."/>
            <person name="Tani A."/>
        </authorList>
    </citation>
    <scope>NUCLEOTIDE SEQUENCE [LARGE SCALE GENOMIC DNA]</scope>
    <source>
        <strain evidence="2 3">DSM 23679</strain>
    </source>
</reference>
<dbReference type="InterPro" id="IPR041657">
    <property type="entry name" value="HTH_17"/>
</dbReference>
<sequence length="69" mass="7253">MYEPLKTAIDNGTGVSVPLLAKALGVSRNAIYRAIDRKEIHATSIGRRVVIPADVAAQVAGMKPEPIAA</sequence>
<protein>
    <recommendedName>
        <fullName evidence="1">Helix-turn-helix domain-containing protein</fullName>
    </recommendedName>
</protein>
<proteinExistence type="predicted"/>
<comment type="caution">
    <text evidence="2">The sequence shown here is derived from an EMBL/GenBank/DDBJ whole genome shotgun (WGS) entry which is preliminary data.</text>
</comment>
<dbReference type="Pfam" id="PF12728">
    <property type="entry name" value="HTH_17"/>
    <property type="match status" value="1"/>
</dbReference>